<dbReference type="EMBL" id="MCFC01000034">
    <property type="protein sequence ID" value="ORY28000.1"/>
    <property type="molecule type" value="Genomic_DNA"/>
</dbReference>
<comment type="caution">
    <text evidence="9">The sequence shown here is derived from an EMBL/GenBank/DDBJ whole genome shotgun (WGS) entry which is preliminary data.</text>
</comment>
<feature type="domain" description="Aldehyde dehydrogenase" evidence="8">
    <location>
        <begin position="22"/>
        <end position="453"/>
    </location>
</feature>
<dbReference type="AlphaFoldDB" id="A0A1Y2B0B7"/>
<dbReference type="FunFam" id="3.40.605.10:FF:000004">
    <property type="entry name" value="Aldehyde dehydrogenase"/>
    <property type="match status" value="1"/>
</dbReference>
<dbReference type="InParanoid" id="A0A1Y2B0B7"/>
<evidence type="ECO:0000256" key="6">
    <source>
        <dbReference type="RuleBase" id="RU003345"/>
    </source>
</evidence>
<name>A0A1Y2B0B7_9TREE</name>
<feature type="active site" evidence="4">
    <location>
        <position position="256"/>
    </location>
</feature>
<evidence type="ECO:0000313" key="10">
    <source>
        <dbReference type="Proteomes" id="UP000193986"/>
    </source>
</evidence>
<evidence type="ECO:0000259" key="8">
    <source>
        <dbReference type="Pfam" id="PF00171"/>
    </source>
</evidence>
<evidence type="ECO:0000256" key="3">
    <source>
        <dbReference type="PIRNR" id="PIRNR036492"/>
    </source>
</evidence>
<reference evidence="9 10" key="1">
    <citation type="submission" date="2016-07" db="EMBL/GenBank/DDBJ databases">
        <title>Pervasive Adenine N6-methylation of Active Genes in Fungi.</title>
        <authorList>
            <consortium name="DOE Joint Genome Institute"/>
            <person name="Mondo S.J."/>
            <person name="Dannebaum R.O."/>
            <person name="Kuo R.C."/>
            <person name="Labutti K."/>
            <person name="Haridas S."/>
            <person name="Kuo A."/>
            <person name="Salamov A."/>
            <person name="Ahrendt S.R."/>
            <person name="Lipzen A."/>
            <person name="Sullivan W."/>
            <person name="Andreopoulos W.B."/>
            <person name="Clum A."/>
            <person name="Lindquist E."/>
            <person name="Daum C."/>
            <person name="Ramamoorthy G.K."/>
            <person name="Gryganskyi A."/>
            <person name="Culley D."/>
            <person name="Magnuson J.K."/>
            <person name="James T.Y."/>
            <person name="O'Malley M.A."/>
            <person name="Stajich J.E."/>
            <person name="Spatafora J.W."/>
            <person name="Visel A."/>
            <person name="Grigoriev I.V."/>
        </authorList>
    </citation>
    <scope>NUCLEOTIDE SEQUENCE [LARGE SCALE GENOMIC DNA]</scope>
    <source>
        <strain evidence="9 10">68-887.2</strain>
    </source>
</reference>
<dbReference type="Pfam" id="PF00171">
    <property type="entry name" value="Aldedh"/>
    <property type="match status" value="1"/>
</dbReference>
<dbReference type="GO" id="GO:0005737">
    <property type="term" value="C:cytoplasm"/>
    <property type="evidence" value="ECO:0007669"/>
    <property type="project" value="TreeGrafter"/>
</dbReference>
<keyword evidence="10" id="KW-1185">Reference proteome</keyword>
<dbReference type="GO" id="GO:0006081">
    <property type="term" value="P:aldehyde metabolic process"/>
    <property type="evidence" value="ECO:0007669"/>
    <property type="project" value="InterPro"/>
</dbReference>
<comment type="similarity">
    <text evidence="1 3 6">Belongs to the aldehyde dehydrogenase family.</text>
</comment>
<dbReference type="InterPro" id="IPR029510">
    <property type="entry name" value="Ald_DH_CS_GLU"/>
</dbReference>
<organism evidence="9 10">
    <name type="scientific">Naematelia encephala</name>
    <dbReference type="NCBI Taxonomy" id="71784"/>
    <lineage>
        <taxon>Eukaryota</taxon>
        <taxon>Fungi</taxon>
        <taxon>Dikarya</taxon>
        <taxon>Basidiomycota</taxon>
        <taxon>Agaricomycotina</taxon>
        <taxon>Tremellomycetes</taxon>
        <taxon>Tremellales</taxon>
        <taxon>Naemateliaceae</taxon>
        <taxon>Naematelia</taxon>
    </lineage>
</organism>
<dbReference type="GO" id="GO:0004029">
    <property type="term" value="F:aldehyde dehydrogenase (NAD+) activity"/>
    <property type="evidence" value="ECO:0007669"/>
    <property type="project" value="TreeGrafter"/>
</dbReference>
<feature type="transmembrane region" description="Helical" evidence="7">
    <location>
        <begin position="507"/>
        <end position="524"/>
    </location>
</feature>
<dbReference type="PANTHER" id="PTHR43570">
    <property type="entry name" value="ALDEHYDE DEHYDROGENASE"/>
    <property type="match status" value="1"/>
</dbReference>
<evidence type="ECO:0000256" key="2">
    <source>
        <dbReference type="ARBA" id="ARBA00023002"/>
    </source>
</evidence>
<protein>
    <recommendedName>
        <fullName evidence="3">Aldehyde dehydrogenase</fullName>
    </recommendedName>
</protein>
<dbReference type="OrthoDB" id="440325at2759"/>
<dbReference type="InterPro" id="IPR016162">
    <property type="entry name" value="Ald_DH_N"/>
</dbReference>
<dbReference type="PANTHER" id="PTHR43570:SF16">
    <property type="entry name" value="ALDEHYDE DEHYDROGENASE TYPE III, ISOFORM Q"/>
    <property type="match status" value="1"/>
</dbReference>
<keyword evidence="7" id="KW-1133">Transmembrane helix</keyword>
<dbReference type="InterPro" id="IPR012394">
    <property type="entry name" value="Aldehyde_DH_NAD(P)"/>
</dbReference>
<keyword evidence="2 3" id="KW-0560">Oxidoreductase</keyword>
<evidence type="ECO:0000256" key="5">
    <source>
        <dbReference type="PROSITE-ProRule" id="PRU10007"/>
    </source>
</evidence>
<dbReference type="STRING" id="71784.A0A1Y2B0B7"/>
<evidence type="ECO:0000313" key="9">
    <source>
        <dbReference type="EMBL" id="ORY28000.1"/>
    </source>
</evidence>
<dbReference type="PIRSF" id="PIRSF036492">
    <property type="entry name" value="ALDH"/>
    <property type="match status" value="1"/>
</dbReference>
<evidence type="ECO:0000256" key="4">
    <source>
        <dbReference type="PIRSR" id="PIRSR036492-1"/>
    </source>
</evidence>
<proteinExistence type="inferred from homology"/>
<dbReference type="PROSITE" id="PS00687">
    <property type="entry name" value="ALDEHYDE_DEHYDR_GLU"/>
    <property type="match status" value="1"/>
</dbReference>
<keyword evidence="7" id="KW-0472">Membrane</keyword>
<dbReference type="Proteomes" id="UP000193986">
    <property type="component" value="Unassembled WGS sequence"/>
</dbReference>
<dbReference type="Gene3D" id="3.40.605.10">
    <property type="entry name" value="Aldehyde Dehydrogenase, Chain A, domain 1"/>
    <property type="match status" value="1"/>
</dbReference>
<dbReference type="SUPFAM" id="SSF53720">
    <property type="entry name" value="ALDH-like"/>
    <property type="match status" value="1"/>
</dbReference>
<dbReference type="InterPro" id="IPR016161">
    <property type="entry name" value="Ald_DH/histidinol_DH"/>
</dbReference>
<accession>A0A1Y2B0B7</accession>
<dbReference type="InterPro" id="IPR016163">
    <property type="entry name" value="Ald_DH_C"/>
</dbReference>
<keyword evidence="7" id="KW-0812">Transmembrane</keyword>
<sequence length="529" mass="58855">MDLPSHIPTPVSTIPEIYERLQSRFADRSTYSLDYRRYNLKQLAYLINDNKDKIFEAVKRDLGSGDFQIQMSDLWPILHEIELAVKRLPGWMKDEGRLWDAIFTFQTMRPRIHKQPKGVALIIGPWNYPWQCILIPLIGAIAAGCPAVIKPSELAPSSSALLAQLVPQYLDPEAYAVVLGQVEQTTELLQRKWGHILFTGSGRVGKIIADAAAKTLTPTTLELGGKSPVIVSSCANLKITAKRLLSIKQLNTGQICVSPDYILVCKDVADDFIRTCTETLDTFFPHAPHPQSYLTSDMTASLHTSAALERQIAFLNKAEEEGKLVHRGELDQERRRLGISIVRLNANAEGEVGGIVEEEIFGPVVPVIPVDDVDAAIRYINARPNPLALYVCSGKRSVFTKVIAETASGSATWNDFGFATIARSLPFGGVGDSGWGSYHGYDGFRTFSHFKSILEIPYIFEPLMAFRYPPITTIGKTVLKLLLSPTISFSRPVSVEDERTQRVKRKVRNWLVIAIVFAAVGWFGRTRSL</sequence>
<gene>
    <name evidence="9" type="ORF">BCR39DRAFT_536071</name>
</gene>
<evidence type="ECO:0000256" key="1">
    <source>
        <dbReference type="ARBA" id="ARBA00009986"/>
    </source>
</evidence>
<feature type="active site" evidence="4 5">
    <location>
        <position position="222"/>
    </location>
</feature>
<dbReference type="Gene3D" id="3.40.309.10">
    <property type="entry name" value="Aldehyde Dehydrogenase, Chain A, domain 2"/>
    <property type="match status" value="1"/>
</dbReference>
<dbReference type="InterPro" id="IPR015590">
    <property type="entry name" value="Aldehyde_DH_dom"/>
</dbReference>
<evidence type="ECO:0000256" key="7">
    <source>
        <dbReference type="SAM" id="Phobius"/>
    </source>
</evidence>